<accession>A0A9X3MSQ2</accession>
<dbReference type="Pfam" id="PF07366">
    <property type="entry name" value="SnoaL"/>
    <property type="match status" value="1"/>
</dbReference>
<reference evidence="2" key="1">
    <citation type="submission" date="2022-10" db="EMBL/GenBank/DDBJ databases">
        <title>The WGS of Solirubrobacter ginsenosidimutans DSM 21036.</title>
        <authorList>
            <person name="Jiang Z."/>
        </authorList>
    </citation>
    <scope>NUCLEOTIDE SEQUENCE</scope>
    <source>
        <strain evidence="2">DSM 21036</strain>
    </source>
</reference>
<organism evidence="2 3">
    <name type="scientific">Solirubrobacter ginsenosidimutans</name>
    <dbReference type="NCBI Taxonomy" id="490573"/>
    <lineage>
        <taxon>Bacteria</taxon>
        <taxon>Bacillati</taxon>
        <taxon>Actinomycetota</taxon>
        <taxon>Thermoleophilia</taxon>
        <taxon>Solirubrobacterales</taxon>
        <taxon>Solirubrobacteraceae</taxon>
        <taxon>Solirubrobacter</taxon>
    </lineage>
</organism>
<evidence type="ECO:0000313" key="2">
    <source>
        <dbReference type="EMBL" id="MDA0160897.1"/>
    </source>
</evidence>
<dbReference type="SUPFAM" id="SSF54427">
    <property type="entry name" value="NTF2-like"/>
    <property type="match status" value="1"/>
</dbReference>
<dbReference type="AlphaFoldDB" id="A0A9X3MSQ2"/>
<keyword evidence="3" id="KW-1185">Reference proteome</keyword>
<proteinExistence type="predicted"/>
<dbReference type="InterPro" id="IPR009959">
    <property type="entry name" value="Cyclase_SnoaL-like"/>
</dbReference>
<dbReference type="EMBL" id="JAPDOD010000008">
    <property type="protein sequence ID" value="MDA0160897.1"/>
    <property type="molecule type" value="Genomic_DNA"/>
</dbReference>
<evidence type="ECO:0000313" key="3">
    <source>
        <dbReference type="Proteomes" id="UP001149140"/>
    </source>
</evidence>
<dbReference type="InterPro" id="IPR032710">
    <property type="entry name" value="NTF2-like_dom_sf"/>
</dbReference>
<protein>
    <submittedName>
        <fullName evidence="2">Ester cyclase</fullName>
    </submittedName>
</protein>
<dbReference type="PANTHER" id="PTHR38436">
    <property type="entry name" value="POLYKETIDE CYCLASE SNOAL-LIKE DOMAIN"/>
    <property type="match status" value="1"/>
</dbReference>
<dbReference type="Proteomes" id="UP001149140">
    <property type="component" value="Unassembled WGS sequence"/>
</dbReference>
<dbReference type="Gene3D" id="3.10.450.50">
    <property type="match status" value="1"/>
</dbReference>
<dbReference type="GO" id="GO:0030638">
    <property type="term" value="P:polyketide metabolic process"/>
    <property type="evidence" value="ECO:0007669"/>
    <property type="project" value="InterPro"/>
</dbReference>
<comment type="caution">
    <text evidence="2">The sequence shown here is derived from an EMBL/GenBank/DDBJ whole genome shotgun (WGS) entry which is preliminary data.</text>
</comment>
<feature type="region of interest" description="Disordered" evidence="1">
    <location>
        <begin position="1"/>
        <end position="22"/>
    </location>
</feature>
<gene>
    <name evidence="2" type="ORF">OM076_11525</name>
</gene>
<dbReference type="RefSeq" id="WP_270040012.1">
    <property type="nucleotide sequence ID" value="NZ_JAPDOD010000008.1"/>
</dbReference>
<name>A0A9X3MSQ2_9ACTN</name>
<dbReference type="PANTHER" id="PTHR38436:SF1">
    <property type="entry name" value="ESTER CYCLASE"/>
    <property type="match status" value="1"/>
</dbReference>
<sequence>MPRRSRTRAPRSAPPLVRRRGHRCHDVRDDRAKRVVRRYYEDVLEGRRLVVLDQLVAPGFVGYDPAGATMDRAGYFAAVLALHRGFSELHVSIDDQIAERDMVTTRWSAAARHTGVFAGIPGTGREVLMAGIDIHRLEGDRVIELWEQLDFASLLAQLL</sequence>
<evidence type="ECO:0000256" key="1">
    <source>
        <dbReference type="SAM" id="MobiDB-lite"/>
    </source>
</evidence>